<reference evidence="7 8" key="1">
    <citation type="submission" date="2013-04" db="EMBL/GenBank/DDBJ databases">
        <title>Hyphomonas sp. T24B3 Genome Sequencing.</title>
        <authorList>
            <person name="Lai Q."/>
            <person name="Shao Z."/>
        </authorList>
    </citation>
    <scope>NUCLEOTIDE SEQUENCE [LARGE SCALE GENOMIC DNA]</scope>
    <source>
        <strain evidence="7 8">T24B3</strain>
    </source>
</reference>
<evidence type="ECO:0000256" key="1">
    <source>
        <dbReference type="ARBA" id="ARBA00004236"/>
    </source>
</evidence>
<protein>
    <submittedName>
        <fullName evidence="7">Uncharacterized protein</fullName>
    </submittedName>
</protein>
<dbReference type="EMBL" id="AWFB01000009">
    <property type="protein sequence ID" value="RAN34651.1"/>
    <property type="molecule type" value="Genomic_DNA"/>
</dbReference>
<dbReference type="PANTHER" id="PTHR30469:SF33">
    <property type="entry name" value="SLR1207 PROTEIN"/>
    <property type="match status" value="1"/>
</dbReference>
<dbReference type="GO" id="GO:0015562">
    <property type="term" value="F:efflux transmembrane transporter activity"/>
    <property type="evidence" value="ECO:0007669"/>
    <property type="project" value="TreeGrafter"/>
</dbReference>
<feature type="domain" description="Multidrug resistance protein MdtA-like beta-barrel" evidence="6">
    <location>
        <begin position="211"/>
        <end position="284"/>
    </location>
</feature>
<evidence type="ECO:0000259" key="5">
    <source>
        <dbReference type="Pfam" id="PF25917"/>
    </source>
</evidence>
<feature type="domain" description="Multidrug resistance protein MdtA-like barrel-sandwich hybrid" evidence="5">
    <location>
        <begin position="49"/>
        <end position="204"/>
    </location>
</feature>
<evidence type="ECO:0000256" key="4">
    <source>
        <dbReference type="SAM" id="MobiDB-lite"/>
    </source>
</evidence>
<dbReference type="Gene3D" id="2.40.30.170">
    <property type="match status" value="1"/>
</dbReference>
<evidence type="ECO:0000313" key="8">
    <source>
        <dbReference type="Proteomes" id="UP000249123"/>
    </source>
</evidence>
<dbReference type="SUPFAM" id="SSF111369">
    <property type="entry name" value="HlyD-like secretion proteins"/>
    <property type="match status" value="1"/>
</dbReference>
<dbReference type="GO" id="GO:1990961">
    <property type="term" value="P:xenobiotic detoxification by transmembrane export across the plasma membrane"/>
    <property type="evidence" value="ECO:0007669"/>
    <property type="project" value="InterPro"/>
</dbReference>
<dbReference type="GO" id="GO:0030313">
    <property type="term" value="C:cell envelope"/>
    <property type="evidence" value="ECO:0007669"/>
    <property type="project" value="UniProtKB-SubCell"/>
</dbReference>
<dbReference type="GO" id="GO:0019898">
    <property type="term" value="C:extrinsic component of membrane"/>
    <property type="evidence" value="ECO:0007669"/>
    <property type="project" value="InterPro"/>
</dbReference>
<feature type="region of interest" description="Disordered" evidence="4">
    <location>
        <begin position="313"/>
        <end position="350"/>
    </location>
</feature>
<comment type="similarity">
    <text evidence="2">Belongs to the membrane fusion protein (MFP) (TC 8.A.1) family.</text>
</comment>
<dbReference type="NCBIfam" id="TIGR01730">
    <property type="entry name" value="RND_mfp"/>
    <property type="match status" value="1"/>
</dbReference>
<dbReference type="InterPro" id="IPR058625">
    <property type="entry name" value="MdtA-like_BSH"/>
</dbReference>
<comment type="subcellular location">
    <subcellularLocation>
        <location evidence="1">Cell membrane</location>
    </subcellularLocation>
</comment>
<organism evidence="7 8">
    <name type="scientific">Hyphomonas pacifica</name>
    <dbReference type="NCBI Taxonomy" id="1280941"/>
    <lineage>
        <taxon>Bacteria</taxon>
        <taxon>Pseudomonadati</taxon>
        <taxon>Pseudomonadota</taxon>
        <taxon>Alphaproteobacteria</taxon>
        <taxon>Hyphomonadales</taxon>
        <taxon>Hyphomonadaceae</taxon>
        <taxon>Hyphomonas</taxon>
    </lineage>
</organism>
<keyword evidence="3" id="KW-0175">Coiled coil</keyword>
<dbReference type="Gene3D" id="2.40.50.100">
    <property type="match status" value="1"/>
</dbReference>
<proteinExistence type="inferred from homology"/>
<dbReference type="STRING" id="1280941.HY2_10195"/>
<dbReference type="Pfam" id="PF25917">
    <property type="entry name" value="BSH_RND"/>
    <property type="match status" value="1"/>
</dbReference>
<dbReference type="GO" id="GO:1990195">
    <property type="term" value="C:macrolide transmembrane transporter complex"/>
    <property type="evidence" value="ECO:0007669"/>
    <property type="project" value="InterPro"/>
</dbReference>
<feature type="region of interest" description="Disordered" evidence="4">
    <location>
        <begin position="408"/>
        <end position="428"/>
    </location>
</feature>
<dbReference type="Proteomes" id="UP000249123">
    <property type="component" value="Unassembled WGS sequence"/>
</dbReference>
<comment type="caution">
    <text evidence="7">The sequence shown here is derived from an EMBL/GenBank/DDBJ whole genome shotgun (WGS) entry which is preliminary data.</text>
</comment>
<evidence type="ECO:0000313" key="7">
    <source>
        <dbReference type="EMBL" id="RAN34651.1"/>
    </source>
</evidence>
<feature type="compositionally biased region" description="Basic and acidic residues" evidence="4">
    <location>
        <begin position="409"/>
        <end position="421"/>
    </location>
</feature>
<dbReference type="PANTHER" id="PTHR30469">
    <property type="entry name" value="MULTIDRUG RESISTANCE PROTEIN MDTA"/>
    <property type="match status" value="1"/>
</dbReference>
<dbReference type="InterPro" id="IPR006143">
    <property type="entry name" value="RND_pump_MFP"/>
</dbReference>
<dbReference type="InterPro" id="IPR058626">
    <property type="entry name" value="MdtA-like_b-barrel"/>
</dbReference>
<dbReference type="eggNOG" id="COG0845">
    <property type="taxonomic scope" value="Bacteria"/>
</dbReference>
<dbReference type="Pfam" id="PF25944">
    <property type="entry name" value="Beta-barrel_RND"/>
    <property type="match status" value="1"/>
</dbReference>
<evidence type="ECO:0000256" key="2">
    <source>
        <dbReference type="ARBA" id="ARBA00009477"/>
    </source>
</evidence>
<feature type="compositionally biased region" description="Basic and acidic residues" evidence="4">
    <location>
        <begin position="341"/>
        <end position="350"/>
    </location>
</feature>
<evidence type="ECO:0000256" key="3">
    <source>
        <dbReference type="ARBA" id="ARBA00023054"/>
    </source>
</evidence>
<dbReference type="InterPro" id="IPR030190">
    <property type="entry name" value="MacA_alpha-hairpin_sf"/>
</dbReference>
<name>A0A062U7C9_9PROT</name>
<dbReference type="Gene3D" id="6.10.140.1990">
    <property type="match status" value="1"/>
</dbReference>
<keyword evidence="8" id="KW-1185">Reference proteome</keyword>
<dbReference type="GO" id="GO:1990281">
    <property type="term" value="C:efflux pump complex"/>
    <property type="evidence" value="ECO:0007669"/>
    <property type="project" value="TreeGrafter"/>
</dbReference>
<gene>
    <name evidence="7" type="ORF">HY3_10095</name>
</gene>
<dbReference type="AlphaFoldDB" id="A0A062U7C9"/>
<accession>A0A062U7C9</accession>
<evidence type="ECO:0000259" key="6">
    <source>
        <dbReference type="Pfam" id="PF25944"/>
    </source>
</evidence>
<sequence>MALLAVAAFLAYRHYVPGQEKVTYQTAEVTRGDIEVSISAAGKITPKESVVVGAQVSGQLQELLVEAGDKVEKGQLLAQIDPTIAMTAVEADRAQLKESQASRKQQQATLNLAMAEAERAEMLYEADAIARADYESAQAAYAIAQGKLEGIDAQIQRQQSTLRADLATLEFTKIYAPTSGTIVSVEADEGQTLNANQTAPTILTIADLSIMTVETDVSEADVLRIKKGQQAYFTTLGDPSRRWETRVRQVLPTPEVLNDVVLYKALLDVDNPEGLLRSEMSAQVFFVSGYARDAVLVPVTALQTAPPRLPHALGDQVAKGRQSQQGGFMQADASEATQAQAERRDAKSREVFRKVAEAHPQTEHGMVMLMTAEGAPRPQPVLVGLKTRTQAEIVYGLEPGQIVITGEVKTGRADSGNDSRRRGPPRRF</sequence>